<dbReference type="AlphaFoldDB" id="A0A9Q4DLF4"/>
<accession>A0A9Q4DLF4</accession>
<comment type="caution">
    <text evidence="5">The sequence shown here is derived from an EMBL/GenBank/DDBJ whole genome shotgun (WGS) entry which is preliminary data.</text>
</comment>
<sequence length="1255" mass="139973">MSWFDLTYKNHNATLANLDFSTDKGWAGENINGDPYSLSLNGSSNYMTVDSFDELIPKNEGFTLEAWIRPSNTGYILSFGKDDEQGFSLYYDQNSNEFRAQITTESQNCLFTFNGVAVKKWTHIALIFDGERLWGLRNAAPEGFSLPEAGDYKANSYDLVVGKDCAGNQSYFEGQISVLRLYNRPLTFDEISDSYDQGMLSGSQESEIRGRGLILYRDELQSTLRIGITGYLESKYKIIKNEFDDLSSTANVKECRDVKGTVVVNPIVSMRGKYGIEISTEDNLQGFLRVTNHNNLISSISVTSIATFKSRYGVNPLHVEDLESTLNVVSPNLLSNITVSLQEIRMSARYDSQQVGRSDLGGEVLVKTGADLPSVVGVNLITNRHMEIKYAIDGITKDDMLSDIAVYSTKDMLSVVKVNTRTLVTAAYQIQGIHLDDLEGDITVPAKSDILSTISITIQSSMGAKYELTPTYLNELPTYLGIKEFSELPSEIFINLKTHLQAEYDITPIYFGWLTSQLSIKEVSDLKSMIRLTPKGGMVARYDLRERPKVIKTLYSVRDAFVRSYLPKINYGTETQMYVGKVESPFPETFRSLVGFDINEVPQANTEIGKAILRIYNDGRGVSQAVQINELMDQWNELSVTWDSQPRVAKEGFSTTYVLDNTTGKYTEIDVTPLVKDWHSGKKANFGFMLKAVNELGSVMKGFYTRENTERRPELLVEYYDMVVYTIDDSHLLSELSIRDSTEKDLKSQVKVKQYNFWEEVPGDMYVKAPGDIPSRIVVSRPQLSGSVTPRFCGHYDFKDGYISIRLKSSMDLSSFIAANEKDKLGEVYVLYRNDLKGSLQVRVWGDSDQDGGQLVSDLSISETNKDSSIYVLNREDFDSRLSVRVTSNGENTRDNLTADFRVTRNFELYGTLEIKETAQVICSIVVRAEGEGDQQSSVYVRYRNDLPGKGNIGNPNLKSHIKVYEKSLLGGQVVVRRSLSNDLVSAIYVPQGDREELPSTVNLRMSADKYSTVTILSGNLQSSLIVPNNGFKNLVGSLSVRVRRVSDFMSYLGIASGNLGSSIGVRVNESQEVSSDILVRLAQDSNLSISGFIRYADSLPSTVSVNKSRYQDKLGLIDIRKSDSYDVAASAEIRAWNDPWSDGGQLSASISVRNWGTGDLPSQVSVRFFGSIDIYGSLTINQVSELTGSVEIQSFGEGNLVSTIDVYEYSELTSVIRIRVSNNSDLKVIAVIKISNDLSSGIEIITAYPYAYIM</sequence>
<gene>
    <name evidence="5" type="ORF">MOC45_03260</name>
</gene>
<dbReference type="GO" id="GO:0005576">
    <property type="term" value="C:extracellular region"/>
    <property type="evidence" value="ECO:0007669"/>
    <property type="project" value="UniProtKB-SubCell"/>
</dbReference>
<organism evidence="5 6">
    <name type="scientific">Bacillus spizizenii</name>
    <name type="common">Bacillus subtilis subsp. spizizenii</name>
    <dbReference type="NCBI Taxonomy" id="96241"/>
    <lineage>
        <taxon>Bacteria</taxon>
        <taxon>Bacillati</taxon>
        <taxon>Bacillota</taxon>
        <taxon>Bacilli</taxon>
        <taxon>Bacillales</taxon>
        <taxon>Bacillaceae</taxon>
        <taxon>Bacillus</taxon>
    </lineage>
</organism>
<evidence type="ECO:0000259" key="4">
    <source>
        <dbReference type="Pfam" id="PF24517"/>
    </source>
</evidence>
<evidence type="ECO:0000256" key="3">
    <source>
        <dbReference type="ARBA" id="ARBA00022729"/>
    </source>
</evidence>
<evidence type="ECO:0000313" key="6">
    <source>
        <dbReference type="Proteomes" id="UP001070352"/>
    </source>
</evidence>
<comment type="subcellular location">
    <subcellularLocation>
        <location evidence="1">Secreted</location>
    </subcellularLocation>
</comment>
<protein>
    <submittedName>
        <fullName evidence="5">DNRLRE domain-containing protein</fullName>
    </submittedName>
</protein>
<dbReference type="InterPro" id="IPR013320">
    <property type="entry name" value="ConA-like_dom_sf"/>
</dbReference>
<feature type="domain" description="Carbohydrate-binding module family 96" evidence="4">
    <location>
        <begin position="552"/>
        <end position="718"/>
    </location>
</feature>
<dbReference type="Proteomes" id="UP001070352">
    <property type="component" value="Unassembled WGS sequence"/>
</dbReference>
<keyword evidence="3" id="KW-0732">Signal</keyword>
<evidence type="ECO:0000256" key="1">
    <source>
        <dbReference type="ARBA" id="ARBA00004613"/>
    </source>
</evidence>
<dbReference type="Gene3D" id="2.60.120.200">
    <property type="match status" value="1"/>
</dbReference>
<evidence type="ECO:0000256" key="2">
    <source>
        <dbReference type="ARBA" id="ARBA00022525"/>
    </source>
</evidence>
<dbReference type="Pfam" id="PF24517">
    <property type="entry name" value="CBM96"/>
    <property type="match status" value="1"/>
</dbReference>
<proteinExistence type="predicted"/>
<dbReference type="Gene3D" id="2.60.120.970">
    <property type="match status" value="1"/>
</dbReference>
<reference evidence="5" key="1">
    <citation type="submission" date="2022-02" db="EMBL/GenBank/DDBJ databases">
        <title>Crop Bioprotection Bacillus Genome Sequencing.</title>
        <authorList>
            <person name="Dunlap C."/>
        </authorList>
    </citation>
    <scope>NUCLEOTIDE SEQUENCE</scope>
    <source>
        <strain evidence="5">M18B4</strain>
    </source>
</reference>
<dbReference type="SUPFAM" id="SSF49899">
    <property type="entry name" value="Concanavalin A-like lectins/glucanases"/>
    <property type="match status" value="1"/>
</dbReference>
<name>A0A9Q4DLF4_BACSC</name>
<dbReference type="InterPro" id="IPR055372">
    <property type="entry name" value="CBM96"/>
</dbReference>
<keyword evidence="2" id="KW-0964">Secreted</keyword>
<dbReference type="Pfam" id="PF13385">
    <property type="entry name" value="Laminin_G_3"/>
    <property type="match status" value="1"/>
</dbReference>
<dbReference type="EMBL" id="JALANJ010000003">
    <property type="protein sequence ID" value="MCY8119632.1"/>
    <property type="molecule type" value="Genomic_DNA"/>
</dbReference>
<dbReference type="NCBIfam" id="NF033679">
    <property type="entry name" value="DNRLRE_dom"/>
    <property type="match status" value="1"/>
</dbReference>
<evidence type="ECO:0000313" key="5">
    <source>
        <dbReference type="EMBL" id="MCY8119632.1"/>
    </source>
</evidence>